<dbReference type="AlphaFoldDB" id="A0A9W5QWT6"/>
<comment type="caution">
    <text evidence="1">The sequence shown here is derived from an EMBL/GenBank/DDBJ whole genome shotgun (WGS) entry which is preliminary data.</text>
</comment>
<sequence length="44" mass="4998">MNLHLKTIGASILGAIILFSQTVWEDSVVFVAEKEKNYIKQTNF</sequence>
<name>A0A9W5QWT6_BACCE</name>
<proteinExistence type="predicted"/>
<gene>
    <name evidence="1" type="ORF">IGM_01945</name>
</gene>
<evidence type="ECO:0000313" key="2">
    <source>
        <dbReference type="Proteomes" id="UP000014009"/>
    </source>
</evidence>
<dbReference type="Proteomes" id="UP000014009">
    <property type="component" value="Unassembled WGS sequence"/>
</dbReference>
<accession>A0A9W5QWT6</accession>
<dbReference type="RefSeq" id="WP_016098115.1">
    <property type="nucleotide sequence ID" value="NZ_KB976537.1"/>
</dbReference>
<organism evidence="1 2">
    <name type="scientific">Bacillus cereus HuB4-4</name>
    <dbReference type="NCBI Taxonomy" id="1053211"/>
    <lineage>
        <taxon>Bacteria</taxon>
        <taxon>Bacillati</taxon>
        <taxon>Bacillota</taxon>
        <taxon>Bacilli</taxon>
        <taxon>Bacillales</taxon>
        <taxon>Bacillaceae</taxon>
        <taxon>Bacillus</taxon>
        <taxon>Bacillus cereus group</taxon>
    </lineage>
</organism>
<evidence type="ECO:0000313" key="1">
    <source>
        <dbReference type="EMBL" id="EOP91885.1"/>
    </source>
</evidence>
<protein>
    <submittedName>
        <fullName evidence="1">Uncharacterized protein</fullName>
    </submittedName>
</protein>
<reference evidence="1 2" key="1">
    <citation type="submission" date="2012-12" db="EMBL/GenBank/DDBJ databases">
        <title>The Genome Sequence of Bacillus cereus HuB4-4.</title>
        <authorList>
            <consortium name="The Broad Institute Genome Sequencing Platform"/>
            <consortium name="The Broad Institute Genome Sequencing Center for Infectious Disease"/>
            <person name="Feldgarden M."/>
            <person name="Van der Auwera G.A."/>
            <person name="Mahillon J."/>
            <person name="Duprez V."/>
            <person name="Timmery S."/>
            <person name="Mattelet C."/>
            <person name="Dierick K."/>
            <person name="Sun M."/>
            <person name="Yu Z."/>
            <person name="Zhu L."/>
            <person name="Hu X."/>
            <person name="Shank E.B."/>
            <person name="Swiecicka I."/>
            <person name="Hansen B.M."/>
            <person name="Andrup L."/>
            <person name="Walker B."/>
            <person name="Young S.K."/>
            <person name="Zeng Q."/>
            <person name="Gargeya S."/>
            <person name="Fitzgerald M."/>
            <person name="Haas B."/>
            <person name="Abouelleil A."/>
            <person name="Alvarado L."/>
            <person name="Arachchi H.M."/>
            <person name="Berlin A.M."/>
            <person name="Chapman S.B."/>
            <person name="Dewar J."/>
            <person name="Goldberg J."/>
            <person name="Griggs A."/>
            <person name="Gujja S."/>
            <person name="Hansen M."/>
            <person name="Howarth C."/>
            <person name="Imamovic A."/>
            <person name="Larimer J."/>
            <person name="McCowan C."/>
            <person name="Murphy C."/>
            <person name="Neiman D."/>
            <person name="Pearson M."/>
            <person name="Priest M."/>
            <person name="Roberts A."/>
            <person name="Saif S."/>
            <person name="Shea T."/>
            <person name="Sisk P."/>
            <person name="Sykes S."/>
            <person name="Wortman J."/>
            <person name="Nusbaum C."/>
            <person name="Birren B."/>
        </authorList>
    </citation>
    <scope>NUCLEOTIDE SEQUENCE [LARGE SCALE GENOMIC DNA]</scope>
    <source>
        <strain evidence="1 2">HuB4-4</strain>
    </source>
</reference>
<dbReference type="EMBL" id="AHEF01000037">
    <property type="protein sequence ID" value="EOP91885.1"/>
    <property type="molecule type" value="Genomic_DNA"/>
</dbReference>